<dbReference type="EMBL" id="CP015118">
    <property type="protein sequence ID" value="ARN23010.1"/>
    <property type="molecule type" value="Genomic_DNA"/>
</dbReference>
<keyword evidence="3" id="KW-1185">Reference proteome</keyword>
<evidence type="ECO:0000256" key="1">
    <source>
        <dbReference type="SAM" id="MobiDB-lite"/>
    </source>
</evidence>
<organism evidence="2 3">
    <name type="scientific">Piscinibacter gummiphilus</name>
    <dbReference type="NCBI Taxonomy" id="946333"/>
    <lineage>
        <taxon>Bacteria</taxon>
        <taxon>Pseudomonadati</taxon>
        <taxon>Pseudomonadota</taxon>
        <taxon>Betaproteobacteria</taxon>
        <taxon>Burkholderiales</taxon>
        <taxon>Sphaerotilaceae</taxon>
        <taxon>Piscinibacter</taxon>
    </lineage>
</organism>
<feature type="region of interest" description="Disordered" evidence="1">
    <location>
        <begin position="124"/>
        <end position="165"/>
    </location>
</feature>
<feature type="compositionally biased region" description="Pro residues" evidence="1">
    <location>
        <begin position="137"/>
        <end position="159"/>
    </location>
</feature>
<proteinExistence type="predicted"/>
<dbReference type="AlphaFoldDB" id="A0A1W6LFL7"/>
<dbReference type="STRING" id="946333.A4W93_25585"/>
<evidence type="ECO:0000313" key="3">
    <source>
        <dbReference type="Proteomes" id="UP000193427"/>
    </source>
</evidence>
<sequence>MARRLLAYNEQLRQMAPAELGQELTRLNALVSANAQAASPQLVMELSLALTHARNNGDIARAAALLDPIVKSTNPDIAPWQPLARLLSVRLVEQRKLEEQLDRQGLQLREAQRNLQQTNDKLEALKAIERSLTARPPSAPVKPSAPPPPPAPSAPPAPAPASKAP</sequence>
<accession>A0A1W6LFL7</accession>
<dbReference type="KEGG" id="rgu:A4W93_25585"/>
<name>A0A1W6LFL7_9BURK</name>
<protein>
    <submittedName>
        <fullName evidence="2">Uncharacterized protein</fullName>
    </submittedName>
</protein>
<dbReference type="Proteomes" id="UP000193427">
    <property type="component" value="Chromosome"/>
</dbReference>
<reference evidence="2 3" key="1">
    <citation type="submission" date="2016-04" db="EMBL/GenBank/DDBJ databases">
        <title>Complete genome sequence of natural rubber-degrading, novel Gram-negative bacterium, Rhizobacter gummiphilus strain NS21.</title>
        <authorList>
            <person name="Tabata M."/>
            <person name="Kasai D."/>
            <person name="Fukuda M."/>
        </authorList>
    </citation>
    <scope>NUCLEOTIDE SEQUENCE [LARGE SCALE GENOMIC DNA]</scope>
    <source>
        <strain evidence="2 3">NS21</strain>
    </source>
</reference>
<gene>
    <name evidence="2" type="ORF">A4W93_25585</name>
</gene>
<evidence type="ECO:0000313" key="2">
    <source>
        <dbReference type="EMBL" id="ARN23010.1"/>
    </source>
</evidence>